<accession>A0A8H5MQM2</accession>
<reference evidence="2 3" key="1">
    <citation type="submission" date="2020-05" db="EMBL/GenBank/DDBJ databases">
        <title>Identification and distribution of gene clusters putatively required for synthesis of sphingolipid metabolism inhibitors in phylogenetically diverse species of the filamentous fungus Fusarium.</title>
        <authorList>
            <person name="Kim H.-S."/>
            <person name="Busman M."/>
            <person name="Brown D.W."/>
            <person name="Divon H."/>
            <person name="Uhlig S."/>
            <person name="Proctor R.H."/>
        </authorList>
    </citation>
    <scope>NUCLEOTIDE SEQUENCE [LARGE SCALE GENOMIC DNA]</scope>
    <source>
        <strain evidence="2 3">NRRL 53147</strain>
    </source>
</reference>
<proteinExistence type="predicted"/>
<protein>
    <recommendedName>
        <fullName evidence="1">2EXR domain-containing protein</fullName>
    </recommendedName>
</protein>
<evidence type="ECO:0000259" key="1">
    <source>
        <dbReference type="Pfam" id="PF20150"/>
    </source>
</evidence>
<organism evidence="2 3">
    <name type="scientific">Fusarium mexicanum</name>
    <dbReference type="NCBI Taxonomy" id="751941"/>
    <lineage>
        <taxon>Eukaryota</taxon>
        <taxon>Fungi</taxon>
        <taxon>Dikarya</taxon>
        <taxon>Ascomycota</taxon>
        <taxon>Pezizomycotina</taxon>
        <taxon>Sordariomycetes</taxon>
        <taxon>Hypocreomycetidae</taxon>
        <taxon>Hypocreales</taxon>
        <taxon>Nectriaceae</taxon>
        <taxon>Fusarium</taxon>
        <taxon>Fusarium fujikuroi species complex</taxon>
    </lineage>
</organism>
<keyword evidence="3" id="KW-1185">Reference proteome</keyword>
<evidence type="ECO:0000313" key="2">
    <source>
        <dbReference type="EMBL" id="KAF5536992.1"/>
    </source>
</evidence>
<gene>
    <name evidence="2" type="ORF">FMEXI_10128</name>
</gene>
<evidence type="ECO:0000313" key="3">
    <source>
        <dbReference type="Proteomes" id="UP000522262"/>
    </source>
</evidence>
<dbReference type="PANTHER" id="PTHR35910">
    <property type="entry name" value="2EXR DOMAIN-CONTAINING PROTEIN"/>
    <property type="match status" value="1"/>
</dbReference>
<dbReference type="EMBL" id="JAAOAM010000240">
    <property type="protein sequence ID" value="KAF5536992.1"/>
    <property type="molecule type" value="Genomic_DNA"/>
</dbReference>
<dbReference type="Pfam" id="PF20150">
    <property type="entry name" value="2EXR"/>
    <property type="match status" value="1"/>
</dbReference>
<dbReference type="PANTHER" id="PTHR35910:SF1">
    <property type="entry name" value="2EXR DOMAIN-CONTAINING PROTEIN"/>
    <property type="match status" value="1"/>
</dbReference>
<feature type="domain" description="2EXR" evidence="1">
    <location>
        <begin position="5"/>
        <end position="131"/>
    </location>
</feature>
<dbReference type="InterPro" id="IPR045518">
    <property type="entry name" value="2EXR"/>
</dbReference>
<sequence length="337" mass="38160">MATTFHQFPLLPRELRDEIWYFAIRSHHRGVQIFEIHKSPSYDDNGTQSTSLRDCLLKIYGRSLKSRPGLLPTSGEHIRPWYFGAPLGSKSCESLNVSPDKIVSTYMVDCGLWTACKESRRVIRKHFANPSNNPGGLAECGRVGYCSGSSPFYLSVWPGSDLFILQLDNFFDTNWSRIEAFAGTPESSPCPVESCREIGIEYDSDPEHGTVGIWRDVTFTVNFSFSLSPKQRLWLVDRNLKRKKGAASSHDSDTMQFYASGRKFVPVPLDKGEGNLTEWEYVRPVAGGNFRKSSIYYAWLANEVATNFRFPWPTILDHGHPSERRIGLLGWDDLEGS</sequence>
<comment type="caution">
    <text evidence="2">The sequence shown here is derived from an EMBL/GenBank/DDBJ whole genome shotgun (WGS) entry which is preliminary data.</text>
</comment>
<name>A0A8H5MQM2_9HYPO</name>
<dbReference type="AlphaFoldDB" id="A0A8H5MQM2"/>
<dbReference type="Proteomes" id="UP000522262">
    <property type="component" value="Unassembled WGS sequence"/>
</dbReference>